<dbReference type="EMBL" id="JAINUG010000039">
    <property type="protein sequence ID" value="KAJ8407305.1"/>
    <property type="molecule type" value="Genomic_DNA"/>
</dbReference>
<feature type="region of interest" description="Disordered" evidence="1">
    <location>
        <begin position="1"/>
        <end position="90"/>
    </location>
</feature>
<gene>
    <name evidence="2" type="ORF">AAFF_G00278790</name>
</gene>
<evidence type="ECO:0000313" key="2">
    <source>
        <dbReference type="EMBL" id="KAJ8407305.1"/>
    </source>
</evidence>
<feature type="region of interest" description="Disordered" evidence="1">
    <location>
        <begin position="104"/>
        <end position="138"/>
    </location>
</feature>
<organism evidence="2 3">
    <name type="scientific">Aldrovandia affinis</name>
    <dbReference type="NCBI Taxonomy" id="143900"/>
    <lineage>
        <taxon>Eukaryota</taxon>
        <taxon>Metazoa</taxon>
        <taxon>Chordata</taxon>
        <taxon>Craniata</taxon>
        <taxon>Vertebrata</taxon>
        <taxon>Euteleostomi</taxon>
        <taxon>Actinopterygii</taxon>
        <taxon>Neopterygii</taxon>
        <taxon>Teleostei</taxon>
        <taxon>Notacanthiformes</taxon>
        <taxon>Halosauridae</taxon>
        <taxon>Aldrovandia</taxon>
    </lineage>
</organism>
<feature type="compositionally biased region" description="Basic and acidic residues" evidence="1">
    <location>
        <begin position="104"/>
        <end position="114"/>
    </location>
</feature>
<name>A0AAD7SRJ3_9TELE</name>
<reference evidence="2" key="1">
    <citation type="journal article" date="2023" name="Science">
        <title>Genome structures resolve the early diversification of teleost fishes.</title>
        <authorList>
            <person name="Parey E."/>
            <person name="Louis A."/>
            <person name="Montfort J."/>
            <person name="Bouchez O."/>
            <person name="Roques C."/>
            <person name="Iampietro C."/>
            <person name="Lluch J."/>
            <person name="Castinel A."/>
            <person name="Donnadieu C."/>
            <person name="Desvignes T."/>
            <person name="Floi Bucao C."/>
            <person name="Jouanno E."/>
            <person name="Wen M."/>
            <person name="Mejri S."/>
            <person name="Dirks R."/>
            <person name="Jansen H."/>
            <person name="Henkel C."/>
            <person name="Chen W.J."/>
            <person name="Zahm M."/>
            <person name="Cabau C."/>
            <person name="Klopp C."/>
            <person name="Thompson A.W."/>
            <person name="Robinson-Rechavi M."/>
            <person name="Braasch I."/>
            <person name="Lecointre G."/>
            <person name="Bobe J."/>
            <person name="Postlethwait J.H."/>
            <person name="Berthelot C."/>
            <person name="Roest Crollius H."/>
            <person name="Guiguen Y."/>
        </authorList>
    </citation>
    <scope>NUCLEOTIDE SEQUENCE</scope>
    <source>
        <strain evidence="2">NC1722</strain>
    </source>
</reference>
<sequence length="146" mass="15055">MKESLRSLVPGGCENRDAHGFPAGPACLPASRLAPERMRKSGRRLGEGSKRVHGSRSRNSVATPAVSPVIPSERGAGGPSADRGPGLLTSDAVRLTDGLECVRPDAQRSIDLNKSRSRAAGGLRGPLVPGASGSRGPSSVVLVWSL</sequence>
<feature type="compositionally biased region" description="Basic and acidic residues" evidence="1">
    <location>
        <begin position="34"/>
        <end position="50"/>
    </location>
</feature>
<evidence type="ECO:0000256" key="1">
    <source>
        <dbReference type="SAM" id="MobiDB-lite"/>
    </source>
</evidence>
<protein>
    <submittedName>
        <fullName evidence="2">Uncharacterized protein</fullName>
    </submittedName>
</protein>
<dbReference type="Proteomes" id="UP001221898">
    <property type="component" value="Unassembled WGS sequence"/>
</dbReference>
<proteinExistence type="predicted"/>
<comment type="caution">
    <text evidence="2">The sequence shown here is derived from an EMBL/GenBank/DDBJ whole genome shotgun (WGS) entry which is preliminary data.</text>
</comment>
<dbReference type="AlphaFoldDB" id="A0AAD7SRJ3"/>
<evidence type="ECO:0000313" key="3">
    <source>
        <dbReference type="Proteomes" id="UP001221898"/>
    </source>
</evidence>
<keyword evidence="3" id="KW-1185">Reference proteome</keyword>
<accession>A0AAD7SRJ3</accession>